<evidence type="ECO:0000313" key="1">
    <source>
        <dbReference type="EMBL" id="SLN65135.1"/>
    </source>
</evidence>
<keyword evidence="2" id="KW-1185">Reference proteome</keyword>
<proteinExistence type="predicted"/>
<sequence length="70" mass="7899">MPRQKRPKGYWNKERCHSVALGYNTRSDFARGDKTAYNVAADAGWLDELCSHMPRNAKGGSQSCPRKEKA</sequence>
<dbReference type="EMBL" id="FWFP01000010">
    <property type="protein sequence ID" value="SLN65135.1"/>
    <property type="molecule type" value="Genomic_DNA"/>
</dbReference>
<accession>A0A1X7A0I1</accession>
<organism evidence="1 2">
    <name type="scientific">Ruegeria meonggei</name>
    <dbReference type="NCBI Taxonomy" id="1446476"/>
    <lineage>
        <taxon>Bacteria</taxon>
        <taxon>Pseudomonadati</taxon>
        <taxon>Pseudomonadota</taxon>
        <taxon>Alphaproteobacteria</taxon>
        <taxon>Rhodobacterales</taxon>
        <taxon>Roseobacteraceae</taxon>
        <taxon>Ruegeria</taxon>
    </lineage>
</organism>
<protein>
    <submittedName>
        <fullName evidence="1">Uncharacterized protein</fullName>
    </submittedName>
</protein>
<name>A0A1X7A0I1_9RHOB</name>
<gene>
    <name evidence="1" type="ORF">RUM8411_03235</name>
</gene>
<reference evidence="2" key="1">
    <citation type="submission" date="2017-03" db="EMBL/GenBank/DDBJ databases">
        <authorList>
            <person name="Rodrigo-Torres L."/>
            <person name="Arahal R.D."/>
            <person name="Lucena T."/>
        </authorList>
    </citation>
    <scope>NUCLEOTIDE SEQUENCE [LARGE SCALE GENOMIC DNA]</scope>
    <source>
        <strain evidence="2">CECT 8411</strain>
    </source>
</reference>
<evidence type="ECO:0000313" key="2">
    <source>
        <dbReference type="Proteomes" id="UP000193778"/>
    </source>
</evidence>
<dbReference type="AlphaFoldDB" id="A0A1X7A0I1"/>
<dbReference type="Proteomes" id="UP000193778">
    <property type="component" value="Unassembled WGS sequence"/>
</dbReference>